<evidence type="ECO:0000313" key="3">
    <source>
        <dbReference type="Proteomes" id="UP000291116"/>
    </source>
</evidence>
<gene>
    <name evidence="2" type="ORF">PSNMU_V1.4_AUG-EV-PASAV3_0004540</name>
</gene>
<feature type="compositionally biased region" description="Polar residues" evidence="1">
    <location>
        <begin position="14"/>
        <end position="30"/>
    </location>
</feature>
<proteinExistence type="predicted"/>
<reference evidence="2 3" key="1">
    <citation type="submission" date="2019-01" db="EMBL/GenBank/DDBJ databases">
        <authorList>
            <person name="Ferrante I. M."/>
        </authorList>
    </citation>
    <scope>NUCLEOTIDE SEQUENCE [LARGE SCALE GENOMIC DNA]</scope>
    <source>
        <strain evidence="2 3">B856</strain>
    </source>
</reference>
<dbReference type="Proteomes" id="UP000291116">
    <property type="component" value="Unassembled WGS sequence"/>
</dbReference>
<sequence length="72" mass="8091">MGMVVKNIPEDTMSESQVPSSPIKQMNKVGTDSDKKAMKDDNRDDVLQRTSIIKDDQIFVNLAMADLMAYLQ</sequence>
<accession>A0A448YVG1</accession>
<feature type="region of interest" description="Disordered" evidence="1">
    <location>
        <begin position="1"/>
        <end position="39"/>
    </location>
</feature>
<name>A0A448YVG1_9STRA</name>
<evidence type="ECO:0000256" key="1">
    <source>
        <dbReference type="SAM" id="MobiDB-lite"/>
    </source>
</evidence>
<protein>
    <submittedName>
        <fullName evidence="2">Uncharacterized protein</fullName>
    </submittedName>
</protein>
<dbReference type="EMBL" id="CAACVS010000008">
    <property type="protein sequence ID" value="VEU33765.1"/>
    <property type="molecule type" value="Genomic_DNA"/>
</dbReference>
<dbReference type="AlphaFoldDB" id="A0A448YVG1"/>
<dbReference type="OrthoDB" id="3223806at2759"/>
<evidence type="ECO:0000313" key="2">
    <source>
        <dbReference type="EMBL" id="VEU33765.1"/>
    </source>
</evidence>
<organism evidence="2 3">
    <name type="scientific">Pseudo-nitzschia multistriata</name>
    <dbReference type="NCBI Taxonomy" id="183589"/>
    <lineage>
        <taxon>Eukaryota</taxon>
        <taxon>Sar</taxon>
        <taxon>Stramenopiles</taxon>
        <taxon>Ochrophyta</taxon>
        <taxon>Bacillariophyta</taxon>
        <taxon>Bacillariophyceae</taxon>
        <taxon>Bacillariophycidae</taxon>
        <taxon>Bacillariales</taxon>
        <taxon>Bacillariaceae</taxon>
        <taxon>Pseudo-nitzschia</taxon>
    </lineage>
</organism>
<keyword evidence="3" id="KW-1185">Reference proteome</keyword>